<gene>
    <name evidence="1" type="ORF">QL104_20165</name>
</gene>
<proteinExistence type="predicted"/>
<dbReference type="RefSeq" id="WP_085598606.1">
    <property type="nucleotide sequence ID" value="NZ_CP133164.1"/>
</dbReference>
<dbReference type="Proteomes" id="UP001237292">
    <property type="component" value="Chromosome"/>
</dbReference>
<evidence type="ECO:0008006" key="3">
    <source>
        <dbReference type="Google" id="ProtNLM"/>
    </source>
</evidence>
<sequence length="287" mass="33577">MPSLTSNSQFKFDRIDTQRNAAGFWSWAFSNLQIPFLRGLLIEYLLCQHLIDHAEQIAGCLVEHFTWQNPYPDHLRKSLRKSFEQQHQGDVFDLQLTWGLTIEIKSTASPQSWRLEQTACWNLLQDRNLVRKAFQAHYYILAELPQPLREEQGAIVFDDTRFHVLSRQDLETLAGHKGYVTFKQFTQLSLSRQQTCAYPYLPSTLQALVEQRFALARTRVEPGWKLPLPPEPGAFPLAVETKGRIHGGYYCKETLKLLRRIPVLWRPDIEPTWNDWELIGLRYVPER</sequence>
<protein>
    <recommendedName>
        <fullName evidence="3">DUF1853 family protein</fullName>
    </recommendedName>
</protein>
<evidence type="ECO:0000313" key="2">
    <source>
        <dbReference type="Proteomes" id="UP001237292"/>
    </source>
</evidence>
<keyword evidence="2" id="KW-1185">Reference proteome</keyword>
<reference evidence="1 2" key="1">
    <citation type="journal article" date="2023" name="Access Microbiol">
        <title>The genome of a steinernematid-associated Pseudomonas piscis bacterium encodes the biosynthesis of insect toxins.</title>
        <authorList>
            <person name="Awori R.M."/>
            <person name="Hendre P."/>
            <person name="Amugune N.O."/>
        </authorList>
    </citation>
    <scope>NUCLEOTIDE SEQUENCE [LARGE SCALE GENOMIC DNA]</scope>
    <source>
        <strain evidence="1 2">75</strain>
    </source>
</reference>
<dbReference type="EMBL" id="CP133164">
    <property type="protein sequence ID" value="WMN15672.1"/>
    <property type="molecule type" value="Genomic_DNA"/>
</dbReference>
<organism evidence="1 2">
    <name type="scientific">Pseudomonas piscis</name>
    <dbReference type="NCBI Taxonomy" id="2614538"/>
    <lineage>
        <taxon>Bacteria</taxon>
        <taxon>Pseudomonadati</taxon>
        <taxon>Pseudomonadota</taxon>
        <taxon>Gammaproteobacteria</taxon>
        <taxon>Pseudomonadales</taxon>
        <taxon>Pseudomonadaceae</taxon>
        <taxon>Pseudomonas</taxon>
    </lineage>
</organism>
<evidence type="ECO:0000313" key="1">
    <source>
        <dbReference type="EMBL" id="WMN15672.1"/>
    </source>
</evidence>
<accession>A0ABY9NC40</accession>
<name>A0ABY9NC40_9PSED</name>